<sequence length="440" mass="47696">MDGPTPAQRVTRWRGGPYRLRVRSPGRCGAGAAHVGSARCSALLCRPPARRRFPPSQRPDHRVRARAGIITAEPESLQHHPLLFGSGNYFSGRFLSRPQPDRNGDGTATRYATIYMTEAYVFSVQCISRLQAADADAGGAVGSSRSDPAVDDDKNHGMHVLRPTAYVLQLWRHARGGRRLINSALVGSQSIARQRCSASASTCRGGAHRGSRTAEPGRCEWRRAAPNNACLPRRAARGSSSSSYPPISMHVGTWVRRDGAGADRGARGLESFGGARSRSRGWLVAPPTCNDKHGGWRHQPRPLGALTWPTSFRPQNGDVHGPATRPDPTRPDPTRPIQSNQQSAVRTHPHAHGHRQRPAPPPRRGRGRLTAHGCCHHPESVSLPARAPGYKYPPPGGPRAPSIPADGLPFPFPCHSHPPPALAQRARPRLSALILLDYSI</sequence>
<comment type="caution">
    <text evidence="2">The sequence shown here is derived from an EMBL/GenBank/DDBJ whole genome shotgun (WGS) entry which is preliminary data.</text>
</comment>
<evidence type="ECO:0000313" key="2">
    <source>
        <dbReference type="EMBL" id="KAG0512529.1"/>
    </source>
</evidence>
<organism evidence="2 3">
    <name type="scientific">Sorghum bicolor</name>
    <name type="common">Sorghum</name>
    <name type="synonym">Sorghum vulgare</name>
    <dbReference type="NCBI Taxonomy" id="4558"/>
    <lineage>
        <taxon>Eukaryota</taxon>
        <taxon>Viridiplantae</taxon>
        <taxon>Streptophyta</taxon>
        <taxon>Embryophyta</taxon>
        <taxon>Tracheophyta</taxon>
        <taxon>Spermatophyta</taxon>
        <taxon>Magnoliopsida</taxon>
        <taxon>Liliopsida</taxon>
        <taxon>Poales</taxon>
        <taxon>Poaceae</taxon>
        <taxon>PACMAD clade</taxon>
        <taxon>Panicoideae</taxon>
        <taxon>Andropogonodae</taxon>
        <taxon>Andropogoneae</taxon>
        <taxon>Sorghinae</taxon>
        <taxon>Sorghum</taxon>
    </lineage>
</organism>
<gene>
    <name evidence="2" type="ORF">BDA96_10G021900</name>
</gene>
<feature type="compositionally biased region" description="Low complexity" evidence="1">
    <location>
        <begin position="137"/>
        <end position="147"/>
    </location>
</feature>
<proteinExistence type="predicted"/>
<feature type="region of interest" description="Disordered" evidence="1">
    <location>
        <begin position="265"/>
        <end position="369"/>
    </location>
</feature>
<reference evidence="2" key="1">
    <citation type="journal article" date="2019" name="BMC Genomics">
        <title>A new reference genome for Sorghum bicolor reveals high levels of sequence similarity between sweet and grain genotypes: implications for the genetics of sugar metabolism.</title>
        <authorList>
            <person name="Cooper E.A."/>
            <person name="Brenton Z.W."/>
            <person name="Flinn B.S."/>
            <person name="Jenkins J."/>
            <person name="Shu S."/>
            <person name="Flowers D."/>
            <person name="Luo F."/>
            <person name="Wang Y."/>
            <person name="Xia P."/>
            <person name="Barry K."/>
            <person name="Daum C."/>
            <person name="Lipzen A."/>
            <person name="Yoshinaga Y."/>
            <person name="Schmutz J."/>
            <person name="Saski C."/>
            <person name="Vermerris W."/>
            <person name="Kresovich S."/>
        </authorList>
    </citation>
    <scope>NUCLEOTIDE SEQUENCE</scope>
</reference>
<dbReference type="EMBL" id="CM027689">
    <property type="protein sequence ID" value="KAG0512529.1"/>
    <property type="molecule type" value="Genomic_DNA"/>
</dbReference>
<dbReference type="Proteomes" id="UP000807115">
    <property type="component" value="Chromosome 10"/>
</dbReference>
<dbReference type="AlphaFoldDB" id="A0A921TZ87"/>
<evidence type="ECO:0000313" key="3">
    <source>
        <dbReference type="Proteomes" id="UP000807115"/>
    </source>
</evidence>
<name>A0A921TZ87_SORBI</name>
<reference evidence="2" key="2">
    <citation type="submission" date="2020-10" db="EMBL/GenBank/DDBJ databases">
        <authorList>
            <person name="Cooper E.A."/>
            <person name="Brenton Z.W."/>
            <person name="Flinn B.S."/>
            <person name="Jenkins J."/>
            <person name="Shu S."/>
            <person name="Flowers D."/>
            <person name="Luo F."/>
            <person name="Wang Y."/>
            <person name="Xia P."/>
            <person name="Barry K."/>
            <person name="Daum C."/>
            <person name="Lipzen A."/>
            <person name="Yoshinaga Y."/>
            <person name="Schmutz J."/>
            <person name="Saski C."/>
            <person name="Vermerris W."/>
            <person name="Kresovich S."/>
        </authorList>
    </citation>
    <scope>NUCLEOTIDE SEQUENCE</scope>
</reference>
<accession>A0A921TZ87</accession>
<evidence type="ECO:0000256" key="1">
    <source>
        <dbReference type="SAM" id="MobiDB-lite"/>
    </source>
</evidence>
<feature type="region of interest" description="Disordered" evidence="1">
    <location>
        <begin position="137"/>
        <end position="156"/>
    </location>
</feature>
<feature type="compositionally biased region" description="Basic residues" evidence="1">
    <location>
        <begin position="347"/>
        <end position="369"/>
    </location>
</feature>
<protein>
    <submittedName>
        <fullName evidence="2">Uncharacterized protein</fullName>
    </submittedName>
</protein>